<dbReference type="InParanoid" id="A0A3P7DNB2"/>
<evidence type="ECO:0000313" key="1">
    <source>
        <dbReference type="EMBL" id="VDM11400.1"/>
    </source>
</evidence>
<protein>
    <submittedName>
        <fullName evidence="1">Uncharacterized protein</fullName>
    </submittedName>
</protein>
<organism evidence="1 2">
    <name type="scientific">Wuchereria bancrofti</name>
    <dbReference type="NCBI Taxonomy" id="6293"/>
    <lineage>
        <taxon>Eukaryota</taxon>
        <taxon>Metazoa</taxon>
        <taxon>Ecdysozoa</taxon>
        <taxon>Nematoda</taxon>
        <taxon>Chromadorea</taxon>
        <taxon>Rhabditida</taxon>
        <taxon>Spirurina</taxon>
        <taxon>Spiruromorpha</taxon>
        <taxon>Filarioidea</taxon>
        <taxon>Onchocercidae</taxon>
        <taxon>Wuchereria</taxon>
    </lineage>
</organism>
<evidence type="ECO:0000313" key="2">
    <source>
        <dbReference type="Proteomes" id="UP000270924"/>
    </source>
</evidence>
<reference evidence="1 2" key="1">
    <citation type="submission" date="2018-11" db="EMBL/GenBank/DDBJ databases">
        <authorList>
            <consortium name="Pathogen Informatics"/>
        </authorList>
    </citation>
    <scope>NUCLEOTIDE SEQUENCE [LARGE SCALE GENOMIC DNA]</scope>
</reference>
<dbReference type="EMBL" id="UYWW01002110">
    <property type="protein sequence ID" value="VDM11400.1"/>
    <property type="molecule type" value="Genomic_DNA"/>
</dbReference>
<keyword evidence="2" id="KW-1185">Reference proteome</keyword>
<accession>A0A3P7DNB2</accession>
<sequence>MNVNQRVTLNKRESACNVAVCKVLSLSISLNQQGMREFVALGQKQSLMHFFNVLCRTVRRSSSSGGRGNNDCDPRRG</sequence>
<name>A0A3P7DNB2_WUCBA</name>
<proteinExistence type="predicted"/>
<dbReference type="AlphaFoldDB" id="A0A3P7DNB2"/>
<dbReference type="Proteomes" id="UP000270924">
    <property type="component" value="Unassembled WGS sequence"/>
</dbReference>
<gene>
    <name evidence="1" type="ORF">WBA_LOCUS4786</name>
</gene>